<gene>
    <name evidence="2" type="ORF">K469DRAFT_596456</name>
</gene>
<dbReference type="EMBL" id="ML994667">
    <property type="protein sequence ID" value="KAF2179461.1"/>
    <property type="molecule type" value="Genomic_DNA"/>
</dbReference>
<accession>A0A6A6DJ14</accession>
<organism evidence="2 3">
    <name type="scientific">Zopfia rhizophila CBS 207.26</name>
    <dbReference type="NCBI Taxonomy" id="1314779"/>
    <lineage>
        <taxon>Eukaryota</taxon>
        <taxon>Fungi</taxon>
        <taxon>Dikarya</taxon>
        <taxon>Ascomycota</taxon>
        <taxon>Pezizomycotina</taxon>
        <taxon>Dothideomycetes</taxon>
        <taxon>Dothideomycetes incertae sedis</taxon>
        <taxon>Zopfiaceae</taxon>
        <taxon>Zopfia</taxon>
    </lineage>
</organism>
<dbReference type="InterPro" id="IPR043502">
    <property type="entry name" value="DNA/RNA_pol_sf"/>
</dbReference>
<feature type="non-terminal residue" evidence="2">
    <location>
        <position position="1"/>
    </location>
</feature>
<keyword evidence="1" id="KW-0812">Transmembrane</keyword>
<name>A0A6A6DJ14_9PEZI</name>
<evidence type="ECO:0000256" key="1">
    <source>
        <dbReference type="SAM" id="Phobius"/>
    </source>
</evidence>
<sequence length="70" mass="8747">INYILREYLNVFIIAYLNNMLIYINRILKKHIKYTKRKYVFYRIKVKFLKYLISQNRIVVNFNKIKDILS</sequence>
<reference evidence="2" key="1">
    <citation type="journal article" date="2020" name="Stud. Mycol.">
        <title>101 Dothideomycetes genomes: a test case for predicting lifestyles and emergence of pathogens.</title>
        <authorList>
            <person name="Haridas S."/>
            <person name="Albert R."/>
            <person name="Binder M."/>
            <person name="Bloem J."/>
            <person name="Labutti K."/>
            <person name="Salamov A."/>
            <person name="Andreopoulos B."/>
            <person name="Baker S."/>
            <person name="Barry K."/>
            <person name="Bills G."/>
            <person name="Bluhm B."/>
            <person name="Cannon C."/>
            <person name="Castanera R."/>
            <person name="Culley D."/>
            <person name="Daum C."/>
            <person name="Ezra D."/>
            <person name="Gonzalez J."/>
            <person name="Henrissat B."/>
            <person name="Kuo A."/>
            <person name="Liang C."/>
            <person name="Lipzen A."/>
            <person name="Lutzoni F."/>
            <person name="Magnuson J."/>
            <person name="Mondo S."/>
            <person name="Nolan M."/>
            <person name="Ohm R."/>
            <person name="Pangilinan J."/>
            <person name="Park H.-J."/>
            <person name="Ramirez L."/>
            <person name="Alfaro M."/>
            <person name="Sun H."/>
            <person name="Tritt A."/>
            <person name="Yoshinaga Y."/>
            <person name="Zwiers L.-H."/>
            <person name="Turgeon B."/>
            <person name="Goodwin S."/>
            <person name="Spatafora J."/>
            <person name="Crous P."/>
            <person name="Grigoriev I."/>
        </authorList>
    </citation>
    <scope>NUCLEOTIDE SEQUENCE</scope>
    <source>
        <strain evidence="2">CBS 207.26</strain>
    </source>
</reference>
<evidence type="ECO:0008006" key="4">
    <source>
        <dbReference type="Google" id="ProtNLM"/>
    </source>
</evidence>
<dbReference type="Proteomes" id="UP000800200">
    <property type="component" value="Unassembled WGS sequence"/>
</dbReference>
<dbReference type="AlphaFoldDB" id="A0A6A6DJ14"/>
<evidence type="ECO:0000313" key="2">
    <source>
        <dbReference type="EMBL" id="KAF2179461.1"/>
    </source>
</evidence>
<evidence type="ECO:0000313" key="3">
    <source>
        <dbReference type="Proteomes" id="UP000800200"/>
    </source>
</evidence>
<protein>
    <recommendedName>
        <fullName evidence="4">Reverse transcriptase domain-containing protein</fullName>
    </recommendedName>
</protein>
<dbReference type="SUPFAM" id="SSF56672">
    <property type="entry name" value="DNA/RNA polymerases"/>
    <property type="match status" value="1"/>
</dbReference>
<feature type="transmembrane region" description="Helical" evidence="1">
    <location>
        <begin position="12"/>
        <end position="28"/>
    </location>
</feature>
<keyword evidence="3" id="KW-1185">Reference proteome</keyword>
<proteinExistence type="predicted"/>
<keyword evidence="1" id="KW-1133">Transmembrane helix</keyword>
<keyword evidence="1" id="KW-0472">Membrane</keyword>